<keyword evidence="1" id="KW-0808">Transferase</keyword>
<dbReference type="AlphaFoldDB" id="A0A9P6VVL3"/>
<dbReference type="GO" id="GO:0016301">
    <property type="term" value="F:kinase activity"/>
    <property type="evidence" value="ECO:0007669"/>
    <property type="project" value="UniProtKB-KW"/>
</dbReference>
<dbReference type="Proteomes" id="UP000750334">
    <property type="component" value="Unassembled WGS sequence"/>
</dbReference>
<protein>
    <submittedName>
        <fullName evidence="1">Kinase</fullName>
    </submittedName>
</protein>
<comment type="caution">
    <text evidence="1">The sequence shown here is derived from an EMBL/GenBank/DDBJ whole genome shotgun (WGS) entry which is preliminary data.</text>
</comment>
<evidence type="ECO:0000313" key="2">
    <source>
        <dbReference type="Proteomes" id="UP000750334"/>
    </source>
</evidence>
<dbReference type="EMBL" id="PUHR01000297">
    <property type="protein sequence ID" value="KAG0655415.1"/>
    <property type="molecule type" value="Genomic_DNA"/>
</dbReference>
<dbReference type="PANTHER" id="PTHR10285">
    <property type="entry name" value="URIDINE KINASE"/>
    <property type="match status" value="1"/>
</dbReference>
<accession>A0A9P6VVL3</accession>
<reference evidence="1 2" key="1">
    <citation type="submission" date="2020-11" db="EMBL/GenBank/DDBJ databases">
        <title>Kefir isolates.</title>
        <authorList>
            <person name="Marcisauskas S."/>
            <person name="Kim Y."/>
            <person name="Blasche S."/>
        </authorList>
    </citation>
    <scope>NUCLEOTIDE SEQUENCE [LARGE SCALE GENOMIC DNA]</scope>
    <source>
        <strain evidence="1 2">OG2</strain>
    </source>
</reference>
<keyword evidence="1" id="KW-0418">Kinase</keyword>
<dbReference type="Gene3D" id="3.40.50.300">
    <property type="entry name" value="P-loop containing nucleotide triphosphate hydrolases"/>
    <property type="match status" value="1"/>
</dbReference>
<gene>
    <name evidence="1" type="primary">YFH7</name>
    <name evidence="1" type="ORF">C6P45_002996</name>
</gene>
<sequence>MEKLLDKIYKLLDSQSTENYRISVVIVGPPGSGKSTIAEEIRDKINGDYHKFLTNTTKRFKLRSDPLNIDLADSIPEITPLQLGDLTELNGICPSLVEDTDFQAVKNIQPKGDGLSTIVIGRGGLSNAIYIENPKTITNGDTLPLNTNIAQIVPMDGFHLSRACLDHFRDPKMAHLRRGSPPTFDSNNFAALCTILANSSKIVPKKTSFTGLFEKLSDTFYSDMPDVYIPSFDHAKKDPTVRGNLVSRFTRVLIFEGLYLLYDKENWKTVYSTLTDTGATIFVNLKVPETVLEDRVAQRHLKSGLVDTFEEGVYKFRQNDILNAREIANNTICSDLIDSIDHI</sequence>
<keyword evidence="2" id="KW-1185">Reference proteome</keyword>
<dbReference type="SUPFAM" id="SSF52540">
    <property type="entry name" value="P-loop containing nucleoside triphosphate hydrolases"/>
    <property type="match status" value="1"/>
</dbReference>
<proteinExistence type="predicted"/>
<name>A0A9P6VVL3_MAUEX</name>
<dbReference type="InterPro" id="IPR027417">
    <property type="entry name" value="P-loop_NTPase"/>
</dbReference>
<dbReference type="OrthoDB" id="6362633at2759"/>
<evidence type="ECO:0000313" key="1">
    <source>
        <dbReference type="EMBL" id="KAG0655415.1"/>
    </source>
</evidence>
<organism evidence="1 2">
    <name type="scientific">Maudiozyma exigua</name>
    <name type="common">Yeast</name>
    <name type="synonym">Kazachstania exigua</name>
    <dbReference type="NCBI Taxonomy" id="34358"/>
    <lineage>
        <taxon>Eukaryota</taxon>
        <taxon>Fungi</taxon>
        <taxon>Dikarya</taxon>
        <taxon>Ascomycota</taxon>
        <taxon>Saccharomycotina</taxon>
        <taxon>Saccharomycetes</taxon>
        <taxon>Saccharomycetales</taxon>
        <taxon>Saccharomycetaceae</taxon>
        <taxon>Maudiozyma</taxon>
    </lineage>
</organism>